<reference evidence="2" key="1">
    <citation type="journal article" date="2023" name="Front. Plant Sci.">
        <title>Chromosomal-level genome assembly of Melastoma candidum provides insights into trichome evolution.</title>
        <authorList>
            <person name="Zhong Y."/>
            <person name="Wu W."/>
            <person name="Sun C."/>
            <person name="Zou P."/>
            <person name="Liu Y."/>
            <person name="Dai S."/>
            <person name="Zhou R."/>
        </authorList>
    </citation>
    <scope>NUCLEOTIDE SEQUENCE [LARGE SCALE GENOMIC DNA]</scope>
</reference>
<proteinExistence type="predicted"/>
<gene>
    <name evidence="1" type="ORF">MLD38_024875</name>
</gene>
<name>A0ACB9NUZ2_9MYRT</name>
<sequence length="86" mass="9730">MCCGGRVCMLCTCLILVVILIGFLFGFKVFTHGFHKLKDTFHDCQPGYCNGGGRPFFAPSPWRPFRICCFEKASDARYMRAGHRST</sequence>
<evidence type="ECO:0000313" key="2">
    <source>
        <dbReference type="Proteomes" id="UP001057402"/>
    </source>
</evidence>
<comment type="caution">
    <text evidence="1">The sequence shown here is derived from an EMBL/GenBank/DDBJ whole genome shotgun (WGS) entry which is preliminary data.</text>
</comment>
<organism evidence="1 2">
    <name type="scientific">Melastoma candidum</name>
    <dbReference type="NCBI Taxonomy" id="119954"/>
    <lineage>
        <taxon>Eukaryota</taxon>
        <taxon>Viridiplantae</taxon>
        <taxon>Streptophyta</taxon>
        <taxon>Embryophyta</taxon>
        <taxon>Tracheophyta</taxon>
        <taxon>Spermatophyta</taxon>
        <taxon>Magnoliopsida</taxon>
        <taxon>eudicotyledons</taxon>
        <taxon>Gunneridae</taxon>
        <taxon>Pentapetalae</taxon>
        <taxon>rosids</taxon>
        <taxon>malvids</taxon>
        <taxon>Myrtales</taxon>
        <taxon>Melastomataceae</taxon>
        <taxon>Melastomatoideae</taxon>
        <taxon>Melastomateae</taxon>
        <taxon>Melastoma</taxon>
    </lineage>
</organism>
<accession>A0ACB9NUZ2</accession>
<dbReference type="Proteomes" id="UP001057402">
    <property type="component" value="Chromosome 7"/>
</dbReference>
<evidence type="ECO:0000313" key="1">
    <source>
        <dbReference type="EMBL" id="KAI4339993.1"/>
    </source>
</evidence>
<dbReference type="EMBL" id="CM042886">
    <property type="protein sequence ID" value="KAI4339993.1"/>
    <property type="molecule type" value="Genomic_DNA"/>
</dbReference>
<keyword evidence="2" id="KW-1185">Reference proteome</keyword>
<protein>
    <submittedName>
        <fullName evidence="1">Uncharacterized protein</fullName>
    </submittedName>
</protein>